<evidence type="ECO:0000313" key="2">
    <source>
        <dbReference type="EMBL" id="PIQ89017.1"/>
    </source>
</evidence>
<organism evidence="2 3">
    <name type="scientific">Candidatus Ghiorseimicrobium undicola</name>
    <dbReference type="NCBI Taxonomy" id="1974746"/>
    <lineage>
        <taxon>Bacteria</taxon>
        <taxon>Pseudomonadati</taxon>
        <taxon>Candidatus Omnitrophota</taxon>
        <taxon>Candidatus Ghiorseimicrobium</taxon>
    </lineage>
</organism>
<reference evidence="2 3" key="1">
    <citation type="submission" date="2017-09" db="EMBL/GenBank/DDBJ databases">
        <title>Depth-based differentiation of microbial function through sediment-hosted aquifers and enrichment of novel symbionts in the deep terrestrial subsurface.</title>
        <authorList>
            <person name="Probst A.J."/>
            <person name="Ladd B."/>
            <person name="Jarett J.K."/>
            <person name="Geller-Mcgrath D.E."/>
            <person name="Sieber C.M."/>
            <person name="Emerson J.B."/>
            <person name="Anantharaman K."/>
            <person name="Thomas B.C."/>
            <person name="Malmstrom R."/>
            <person name="Stieglmeier M."/>
            <person name="Klingl A."/>
            <person name="Woyke T."/>
            <person name="Ryan C.M."/>
            <person name="Banfield J.F."/>
        </authorList>
    </citation>
    <scope>NUCLEOTIDE SEQUENCE [LARGE SCALE GENOMIC DNA]</scope>
    <source>
        <strain evidence="2">CG11_big_fil_rev_8_21_14_0_20_42_13</strain>
    </source>
</reference>
<proteinExistence type="predicted"/>
<comment type="caution">
    <text evidence="2">The sequence shown here is derived from an EMBL/GenBank/DDBJ whole genome shotgun (WGS) entry which is preliminary data.</text>
</comment>
<gene>
    <name evidence="2" type="ORF">COV72_05080</name>
</gene>
<protein>
    <recommendedName>
        <fullName evidence="4">Type 4 fimbrial biogenesis protein PilX N-terminal domain-containing protein</fullName>
    </recommendedName>
</protein>
<dbReference type="Proteomes" id="UP000229641">
    <property type="component" value="Unassembled WGS sequence"/>
</dbReference>
<keyword evidence="1" id="KW-1133">Transmembrane helix</keyword>
<dbReference type="EMBL" id="PCWA01000075">
    <property type="protein sequence ID" value="PIQ89017.1"/>
    <property type="molecule type" value="Genomic_DNA"/>
</dbReference>
<keyword evidence="1" id="KW-0472">Membrane</keyword>
<name>A0A2H0LXB4_9BACT</name>
<evidence type="ECO:0000256" key="1">
    <source>
        <dbReference type="SAM" id="Phobius"/>
    </source>
</evidence>
<sequence length="340" mass="36332">MNNKKQGVILVLIAFVVVVLIILIGVFISRGIQEKDLTERQKGFYQAFNLAEAGLDRALVELKNNFDWTGVTAVALGSGEYSVVVNAVGLDERKVDTFGYIPSVSAAQQKVSIEAYIRKAIPGGFYDNAIYSAGDIDLNGSSYLVDGDVIYAGSIDNPDNITGSVTNDPGISPLARLNYAELRAISIGQGNVYDTARLADVQNNTDSFPASFWYSVPTDPADPATGVPNVVYVEDDLQLNGNIGTIGGFFVVVGDVITDPNSSSETTINGNGQVEGCIYTLGDFRVNGGGGGLNVDGGVWSGDESRLNGNTTIQYNAFYMQAINKMGLHADVQIISWRQL</sequence>
<evidence type="ECO:0000313" key="3">
    <source>
        <dbReference type="Proteomes" id="UP000229641"/>
    </source>
</evidence>
<keyword evidence="1" id="KW-0812">Transmembrane</keyword>
<feature type="transmembrane region" description="Helical" evidence="1">
    <location>
        <begin position="7"/>
        <end position="28"/>
    </location>
</feature>
<evidence type="ECO:0008006" key="4">
    <source>
        <dbReference type="Google" id="ProtNLM"/>
    </source>
</evidence>
<dbReference type="AlphaFoldDB" id="A0A2H0LXB4"/>
<accession>A0A2H0LXB4</accession>